<dbReference type="SUPFAM" id="SSF53659">
    <property type="entry name" value="Isocitrate/Isopropylmalate dehydrogenase-like"/>
    <property type="match status" value="1"/>
</dbReference>
<dbReference type="NCBIfam" id="NF004167">
    <property type="entry name" value="PRK05632.1"/>
    <property type="match status" value="1"/>
</dbReference>
<dbReference type="InterPro" id="IPR002505">
    <property type="entry name" value="PTA_PTB"/>
</dbReference>
<dbReference type="PIRSF" id="PIRSF000428">
    <property type="entry name" value="P_Ac_trans"/>
    <property type="match status" value="1"/>
</dbReference>
<feature type="domain" description="Phosphate acetyl/butaryl transferase" evidence="9">
    <location>
        <begin position="2"/>
        <end position="326"/>
    </location>
</feature>
<comment type="caution">
    <text evidence="10">The sequence shown here is derived from an EMBL/GenBank/DDBJ whole genome shotgun (WGS) entry which is preliminary data.</text>
</comment>
<gene>
    <name evidence="10" type="primary">pta</name>
    <name evidence="10" type="ORF">GCM10008908_09710</name>
</gene>
<dbReference type="Pfam" id="PF01515">
    <property type="entry name" value="PTA_PTB"/>
    <property type="match status" value="1"/>
</dbReference>
<organism evidence="10 11">
    <name type="scientific">Clostridium subterminale</name>
    <dbReference type="NCBI Taxonomy" id="1550"/>
    <lineage>
        <taxon>Bacteria</taxon>
        <taxon>Bacillati</taxon>
        <taxon>Bacillota</taxon>
        <taxon>Clostridia</taxon>
        <taxon>Eubacteriales</taxon>
        <taxon>Clostridiaceae</taxon>
        <taxon>Clostridium</taxon>
    </lineage>
</organism>
<evidence type="ECO:0000256" key="2">
    <source>
        <dbReference type="ARBA" id="ARBA00004989"/>
    </source>
</evidence>
<dbReference type="EMBL" id="BAAACI010000001">
    <property type="protein sequence ID" value="GAA0768858.1"/>
    <property type="molecule type" value="Genomic_DNA"/>
</dbReference>
<dbReference type="RefSeq" id="WP_343824136.1">
    <property type="nucleotide sequence ID" value="NZ_BAAACI010000001.1"/>
</dbReference>
<name>A0ABN1KJZ6_CLOSU</name>
<reference evidence="10 11" key="1">
    <citation type="journal article" date="2019" name="Int. J. Syst. Evol. Microbiol.">
        <title>The Global Catalogue of Microorganisms (GCM) 10K type strain sequencing project: providing services to taxonomists for standard genome sequencing and annotation.</title>
        <authorList>
            <consortium name="The Broad Institute Genomics Platform"/>
            <consortium name="The Broad Institute Genome Sequencing Center for Infectious Disease"/>
            <person name="Wu L."/>
            <person name="Ma J."/>
        </authorList>
    </citation>
    <scope>NUCLEOTIDE SEQUENCE [LARGE SCALE GENOMIC DNA]</scope>
    <source>
        <strain evidence="10 11">JCM 1417</strain>
    </source>
</reference>
<keyword evidence="6" id="KW-0808">Transferase</keyword>
<dbReference type="InterPro" id="IPR050500">
    <property type="entry name" value="Phos_Acetyltrans/Butyryltrans"/>
</dbReference>
<evidence type="ECO:0000256" key="8">
    <source>
        <dbReference type="ARBA" id="ARBA00031108"/>
    </source>
</evidence>
<keyword evidence="7" id="KW-0012">Acyltransferase</keyword>
<protein>
    <recommendedName>
        <fullName evidence="5">Phosphate acetyltransferase</fullName>
        <ecNumber evidence="4">2.3.1.8</ecNumber>
    </recommendedName>
    <alternativeName>
        <fullName evidence="8">Phosphotransacetylase</fullName>
    </alternativeName>
</protein>
<evidence type="ECO:0000256" key="4">
    <source>
        <dbReference type="ARBA" id="ARBA00012707"/>
    </source>
</evidence>
<dbReference type="Gene3D" id="3.40.50.10750">
    <property type="entry name" value="Isocitrate/Isopropylmalate dehydrogenase-like"/>
    <property type="match status" value="1"/>
</dbReference>
<dbReference type="InterPro" id="IPR042112">
    <property type="entry name" value="P_AcTrfase_dom2"/>
</dbReference>
<dbReference type="NCBIfam" id="TIGR00651">
    <property type="entry name" value="pta"/>
    <property type="match status" value="1"/>
</dbReference>
<evidence type="ECO:0000256" key="7">
    <source>
        <dbReference type="ARBA" id="ARBA00023315"/>
    </source>
</evidence>
<dbReference type="NCBIfam" id="NF007233">
    <property type="entry name" value="PRK09653.1"/>
    <property type="match status" value="1"/>
</dbReference>
<accession>A0ABN1KJZ6</accession>
<comment type="similarity">
    <text evidence="3">Belongs to the phosphate acetyltransferase and butyryltransferase family.</text>
</comment>
<evidence type="ECO:0000313" key="10">
    <source>
        <dbReference type="EMBL" id="GAA0768858.1"/>
    </source>
</evidence>
<dbReference type="InterPro" id="IPR012147">
    <property type="entry name" value="P_Ac_Bu_trans"/>
</dbReference>
<evidence type="ECO:0000313" key="11">
    <source>
        <dbReference type="Proteomes" id="UP001501047"/>
    </source>
</evidence>
<dbReference type="PANTHER" id="PTHR43356:SF3">
    <property type="entry name" value="PHOSPHATE ACETYLTRANSFERASE"/>
    <property type="match status" value="1"/>
</dbReference>
<evidence type="ECO:0000259" key="9">
    <source>
        <dbReference type="Pfam" id="PF01515"/>
    </source>
</evidence>
<dbReference type="InterPro" id="IPR042113">
    <property type="entry name" value="P_AcTrfase_dom1"/>
</dbReference>
<comment type="pathway">
    <text evidence="2">Metabolic intermediate biosynthesis; acetyl-CoA biosynthesis; acetyl-CoA from acetate: step 2/2.</text>
</comment>
<evidence type="ECO:0000256" key="6">
    <source>
        <dbReference type="ARBA" id="ARBA00022679"/>
    </source>
</evidence>
<evidence type="ECO:0000256" key="5">
    <source>
        <dbReference type="ARBA" id="ARBA00021528"/>
    </source>
</evidence>
<evidence type="ECO:0000256" key="3">
    <source>
        <dbReference type="ARBA" id="ARBA00005656"/>
    </source>
</evidence>
<dbReference type="PANTHER" id="PTHR43356">
    <property type="entry name" value="PHOSPHATE ACETYLTRANSFERASE"/>
    <property type="match status" value="1"/>
</dbReference>
<keyword evidence="11" id="KW-1185">Reference proteome</keyword>
<dbReference type="EC" id="2.3.1.8" evidence="4"/>
<dbReference type="Gene3D" id="3.40.50.10950">
    <property type="match status" value="1"/>
</dbReference>
<proteinExistence type="inferred from homology"/>
<evidence type="ECO:0000256" key="1">
    <source>
        <dbReference type="ARBA" id="ARBA00000705"/>
    </source>
</evidence>
<comment type="catalytic activity">
    <reaction evidence="1">
        <text>acetyl-CoA + phosphate = acetyl phosphate + CoA</text>
        <dbReference type="Rhea" id="RHEA:19521"/>
        <dbReference type="ChEBI" id="CHEBI:22191"/>
        <dbReference type="ChEBI" id="CHEBI:43474"/>
        <dbReference type="ChEBI" id="CHEBI:57287"/>
        <dbReference type="ChEBI" id="CHEBI:57288"/>
        <dbReference type="EC" id="2.3.1.8"/>
    </reaction>
</comment>
<sequence length="333" mass="35562">MSFTQKVWKLAQQEMKTIVLPEGEEERNLKASEIIQKNKIARVILVGSEAKIKENAKSFGVNIDGIEIVDPEVSPKTAEYAKAFYELRKNKGVTEEKALQTVKDPVYYGTMMVKLEDAHGLVSGAVHSTGDLLRPGLQIIKTAPGIKVVSSFFVMELQNSPYGDNGTLLFGDCAVNPNPTSEELASIAISTAENAKTLCGIDPKVAMLSFSTMGSAKHENVNKVVEATTMAKEARPDLAIDGELQLDAAIVDKVAGLKAPNSTVAGNANVLIFPDLQAGNIGYKLVQRFAGAEAIGPVCQGFAKPINDLSRGCSVDDIVNVVAITAVQAQNSK</sequence>
<dbReference type="InterPro" id="IPR004614">
    <property type="entry name" value="P_AcTrfase"/>
</dbReference>
<dbReference type="Proteomes" id="UP001501047">
    <property type="component" value="Unassembled WGS sequence"/>
</dbReference>